<dbReference type="AlphaFoldDB" id="A0A5S9MJS8"/>
<feature type="domain" description="Methyl-accepting transducer" evidence="3">
    <location>
        <begin position="1"/>
        <end position="103"/>
    </location>
</feature>
<dbReference type="InterPro" id="IPR004089">
    <property type="entry name" value="MCPsignal_dom"/>
</dbReference>
<gene>
    <name evidence="4" type="ORF">BsIDN1_69610</name>
</gene>
<dbReference type="PANTHER" id="PTHR32089">
    <property type="entry name" value="METHYL-ACCEPTING CHEMOTAXIS PROTEIN MCPB"/>
    <property type="match status" value="1"/>
</dbReference>
<dbReference type="PROSITE" id="PS50111">
    <property type="entry name" value="CHEMOTAXIS_TRANSDUC_2"/>
    <property type="match status" value="1"/>
</dbReference>
<sequence>MANQTNLLGLNAAIEAARAGEQGRGFSVVADEVRKLALHSANATENIESSLTEMKTQIDEILENISNMTALTQTQAALTEQVNAAVDEVNHMSQRLVAYSKSI</sequence>
<evidence type="ECO:0000256" key="2">
    <source>
        <dbReference type="PROSITE-ProRule" id="PRU00284"/>
    </source>
</evidence>
<dbReference type="EMBL" id="AP021906">
    <property type="protein sequence ID" value="BBP93343.1"/>
    <property type="molecule type" value="Genomic_DNA"/>
</dbReference>
<dbReference type="SUPFAM" id="SSF58104">
    <property type="entry name" value="Methyl-accepting chemotaxis protein (MCP) signaling domain"/>
    <property type="match status" value="1"/>
</dbReference>
<dbReference type="GO" id="GO:0016020">
    <property type="term" value="C:membrane"/>
    <property type="evidence" value="ECO:0007669"/>
    <property type="project" value="InterPro"/>
</dbReference>
<dbReference type="GO" id="GO:0007165">
    <property type="term" value="P:signal transduction"/>
    <property type="evidence" value="ECO:0007669"/>
    <property type="project" value="UniProtKB-KW"/>
</dbReference>
<evidence type="ECO:0000259" key="3">
    <source>
        <dbReference type="PROSITE" id="PS50111"/>
    </source>
</evidence>
<accession>A0A5S9MJS8</accession>
<proteinExistence type="predicted"/>
<organism evidence="4 5">
    <name type="scientific">Bacillus safensis</name>
    <dbReference type="NCBI Taxonomy" id="561879"/>
    <lineage>
        <taxon>Bacteria</taxon>
        <taxon>Bacillati</taxon>
        <taxon>Bacillota</taxon>
        <taxon>Bacilli</taxon>
        <taxon>Bacillales</taxon>
        <taxon>Bacillaceae</taxon>
        <taxon>Bacillus</taxon>
    </lineage>
</organism>
<dbReference type="Gene3D" id="1.10.287.950">
    <property type="entry name" value="Methyl-accepting chemotaxis protein"/>
    <property type="match status" value="1"/>
</dbReference>
<protein>
    <recommendedName>
        <fullName evidence="3">Methyl-accepting transducer domain-containing protein</fullName>
    </recommendedName>
</protein>
<reference evidence="4 5" key="1">
    <citation type="submission" date="2019-12" db="EMBL/GenBank/DDBJ databases">
        <title>Full genome sequence of a Bacillus safensis strain isolated from commercially available natto in Indonesia.</title>
        <authorList>
            <person name="Yoshida M."/>
            <person name="Uomi M."/>
            <person name="Waturangi D."/>
            <person name="Ekaputri J.J."/>
            <person name="Setiamarga D.H.E."/>
        </authorList>
    </citation>
    <scope>NUCLEOTIDE SEQUENCE [LARGE SCALE GENOMIC DNA]</scope>
    <source>
        <strain evidence="4 5">IDN1</strain>
    </source>
</reference>
<name>A0A5S9MJS8_BACIA</name>
<evidence type="ECO:0000256" key="1">
    <source>
        <dbReference type="ARBA" id="ARBA00023224"/>
    </source>
</evidence>
<evidence type="ECO:0000313" key="4">
    <source>
        <dbReference type="EMBL" id="BBP93343.1"/>
    </source>
</evidence>
<evidence type="ECO:0000313" key="5">
    <source>
        <dbReference type="Proteomes" id="UP000464658"/>
    </source>
</evidence>
<keyword evidence="1 2" id="KW-0807">Transducer</keyword>
<dbReference type="Pfam" id="PF00015">
    <property type="entry name" value="MCPsignal"/>
    <property type="match status" value="1"/>
</dbReference>
<dbReference type="Proteomes" id="UP000464658">
    <property type="component" value="Chromosome"/>
</dbReference>
<dbReference type="PANTHER" id="PTHR32089:SF112">
    <property type="entry name" value="LYSOZYME-LIKE PROTEIN-RELATED"/>
    <property type="match status" value="1"/>
</dbReference>